<dbReference type="GO" id="GO:0042776">
    <property type="term" value="P:proton motive force-driven mitochondrial ATP synthesis"/>
    <property type="evidence" value="ECO:0007669"/>
    <property type="project" value="TreeGrafter"/>
</dbReference>
<feature type="domain" description="AAA+ ATPase" evidence="13">
    <location>
        <begin position="148"/>
        <end position="340"/>
    </location>
</feature>
<name>A0A7S0GCV0_9STRA</name>
<dbReference type="Gene3D" id="1.10.1140.10">
    <property type="entry name" value="Bovine Mitochondrial F1-atpase, Atp Synthase Beta Chain, Chain D, domain 3"/>
    <property type="match status" value="1"/>
</dbReference>
<evidence type="ECO:0000259" key="13">
    <source>
        <dbReference type="SMART" id="SM00382"/>
    </source>
</evidence>
<accession>A0A7S0GCV0</accession>
<dbReference type="GO" id="GO:0005524">
    <property type="term" value="F:ATP binding"/>
    <property type="evidence" value="ECO:0007669"/>
    <property type="project" value="UniProtKB-KW"/>
</dbReference>
<dbReference type="GO" id="GO:0045259">
    <property type="term" value="C:proton-transporting ATP synthase complex"/>
    <property type="evidence" value="ECO:0007669"/>
    <property type="project" value="UniProtKB-KW"/>
</dbReference>
<keyword evidence="8" id="KW-0406">Ion transport</keyword>
<dbReference type="PANTHER" id="PTHR15184:SF71">
    <property type="entry name" value="ATP SYNTHASE SUBUNIT BETA, MITOCHONDRIAL"/>
    <property type="match status" value="1"/>
</dbReference>
<dbReference type="CDD" id="cd01133">
    <property type="entry name" value="F1-ATPase_beta_CD"/>
    <property type="match status" value="1"/>
</dbReference>
<keyword evidence="9" id="KW-0472">Membrane</keyword>
<keyword evidence="7" id="KW-1278">Translocase</keyword>
<dbReference type="SUPFAM" id="SSF50615">
    <property type="entry name" value="N-terminal domain of alpha and beta subunits of F1 ATP synthase"/>
    <property type="match status" value="1"/>
</dbReference>
<dbReference type="EMBL" id="HBEL01027504">
    <property type="protein sequence ID" value="CAD8416532.1"/>
    <property type="molecule type" value="Transcribed_RNA"/>
</dbReference>
<sequence length="476" mass="51557">MVKTSTNKGYVVQVIGPVLDIVFPNGNLPPIYSAIKIETADGIGNIVEVQQLLGDNKIRAVSMRSTDGLKRGVEAVDLGAPITVPVGTTTLGRIFNVIGEPVDEQGEVSYEITSPIHRDAPMFTELETKPSIFETGIKVVDLIAPYRRGGKIGLFGGAGVGKTVLIMELINNIAKAHGGVSVFGGVGERTREGNDLYEEMKESGVINAKNFTESKVALVYGQMNEPPGARMRVGLTALTMAEYFRDVNKQDVLLFIDNIFRFTQAGSEVSALLGRMPSAVGYQPTLATEMGALQERITSTTQGSITSIQAVYVPADDLTDPAPATTFAHLDATTVLSRNLAAKGIYPAVDPLDSTSTMLQPGIVTELHYETAEIVKETLQNYKELQDIIAILGIEELSEEDRLTVARARKIERFLSQPFFVAEIFTGSPGKYVSLEQTIKGFTMILKGELDELPEQAFYLVGDINEAITKATTLMD</sequence>
<dbReference type="AlphaFoldDB" id="A0A7S0GCV0"/>
<dbReference type="Pfam" id="PF22919">
    <property type="entry name" value="ATP-synt_VA_C"/>
    <property type="match status" value="1"/>
</dbReference>
<dbReference type="Gene3D" id="3.40.50.300">
    <property type="entry name" value="P-loop containing nucleotide triphosphate hydrolases"/>
    <property type="match status" value="1"/>
</dbReference>
<comment type="similarity">
    <text evidence="2">Belongs to the ATPase alpha/beta chains family.</text>
</comment>
<evidence type="ECO:0000256" key="9">
    <source>
        <dbReference type="ARBA" id="ARBA00023136"/>
    </source>
</evidence>
<proteinExistence type="inferred from homology"/>
<dbReference type="SUPFAM" id="SSF47917">
    <property type="entry name" value="C-terminal domain of alpha and beta subunits of F1 ATP synthase"/>
    <property type="match status" value="1"/>
</dbReference>
<dbReference type="InterPro" id="IPR024034">
    <property type="entry name" value="ATPase_F1/V1_b/a_C"/>
</dbReference>
<keyword evidence="3" id="KW-0813">Transport</keyword>
<gene>
    <name evidence="14" type="ORF">PINE0816_LOCUS12667</name>
</gene>
<dbReference type="HAMAP" id="MF_01347">
    <property type="entry name" value="ATP_synth_beta_bact"/>
    <property type="match status" value="1"/>
</dbReference>
<dbReference type="SMART" id="SM00382">
    <property type="entry name" value="AAA"/>
    <property type="match status" value="1"/>
</dbReference>
<dbReference type="InterPro" id="IPR027417">
    <property type="entry name" value="P-loop_NTPase"/>
</dbReference>
<evidence type="ECO:0000256" key="7">
    <source>
        <dbReference type="ARBA" id="ARBA00022967"/>
    </source>
</evidence>
<evidence type="ECO:0000256" key="1">
    <source>
        <dbReference type="ARBA" id="ARBA00004370"/>
    </source>
</evidence>
<dbReference type="InterPro" id="IPR005722">
    <property type="entry name" value="ATP_synth_F1_bsu"/>
</dbReference>
<comment type="function">
    <text evidence="12">Produces ATP from ADP in the presence of a proton gradient across the membrane.</text>
</comment>
<comment type="catalytic activity">
    <reaction evidence="12">
        <text>ATP + H2O + 4 H(+)(in) = ADP + phosphate + 5 H(+)(out)</text>
        <dbReference type="Rhea" id="RHEA:57720"/>
        <dbReference type="ChEBI" id="CHEBI:15377"/>
        <dbReference type="ChEBI" id="CHEBI:15378"/>
        <dbReference type="ChEBI" id="CHEBI:30616"/>
        <dbReference type="ChEBI" id="CHEBI:43474"/>
        <dbReference type="ChEBI" id="CHEBI:456216"/>
        <dbReference type="EC" id="7.1.2.2"/>
    </reaction>
</comment>
<dbReference type="Pfam" id="PF00006">
    <property type="entry name" value="ATP-synt_ab"/>
    <property type="match status" value="1"/>
</dbReference>
<evidence type="ECO:0000313" key="14">
    <source>
        <dbReference type="EMBL" id="CAD8416532.1"/>
    </source>
</evidence>
<dbReference type="Gene3D" id="2.40.10.170">
    <property type="match status" value="1"/>
</dbReference>
<evidence type="ECO:0000256" key="8">
    <source>
        <dbReference type="ARBA" id="ARBA00023065"/>
    </source>
</evidence>
<evidence type="ECO:0000256" key="2">
    <source>
        <dbReference type="ARBA" id="ARBA00008936"/>
    </source>
</evidence>
<evidence type="ECO:0000256" key="10">
    <source>
        <dbReference type="ARBA" id="ARBA00023196"/>
    </source>
</evidence>
<evidence type="ECO:0000256" key="3">
    <source>
        <dbReference type="ARBA" id="ARBA00022448"/>
    </source>
</evidence>
<comment type="subunit">
    <text evidence="12">F-type ATPases have 2 components, CF(1) - the catalytic core - and CF(0) - the membrane proton channel. CF(1) and CF(0) have multiple subunits.</text>
</comment>
<dbReference type="GO" id="GO:0005739">
    <property type="term" value="C:mitochondrion"/>
    <property type="evidence" value="ECO:0007669"/>
    <property type="project" value="GOC"/>
</dbReference>
<dbReference type="GO" id="GO:0046933">
    <property type="term" value="F:proton-transporting ATP synthase activity, rotational mechanism"/>
    <property type="evidence" value="ECO:0007669"/>
    <property type="project" value="InterPro"/>
</dbReference>
<keyword evidence="4 12" id="KW-0547">Nucleotide-binding</keyword>
<dbReference type="InterPro" id="IPR055190">
    <property type="entry name" value="ATP-synt_VA_C"/>
</dbReference>
<dbReference type="InterPro" id="IPR000194">
    <property type="entry name" value="ATPase_F1/V1/A1_a/bsu_nucl-bd"/>
</dbReference>
<dbReference type="CDD" id="cd18115">
    <property type="entry name" value="ATP-synt_F1_beta_N"/>
    <property type="match status" value="1"/>
</dbReference>
<dbReference type="InterPro" id="IPR020003">
    <property type="entry name" value="ATPase_a/bsu_AS"/>
</dbReference>
<evidence type="ECO:0000256" key="5">
    <source>
        <dbReference type="ARBA" id="ARBA00022781"/>
    </source>
</evidence>
<dbReference type="PANTHER" id="PTHR15184">
    <property type="entry name" value="ATP SYNTHASE"/>
    <property type="match status" value="1"/>
</dbReference>
<dbReference type="FunFam" id="3.40.50.300:FF:000026">
    <property type="entry name" value="ATP synthase subunit beta"/>
    <property type="match status" value="1"/>
</dbReference>
<dbReference type="PROSITE" id="PS00152">
    <property type="entry name" value="ATPASE_ALPHA_BETA"/>
    <property type="match status" value="1"/>
</dbReference>
<keyword evidence="6 12" id="KW-0067">ATP-binding</keyword>
<dbReference type="CDD" id="cd18110">
    <property type="entry name" value="ATP-synt_F1_beta_C"/>
    <property type="match status" value="1"/>
</dbReference>
<keyword evidence="11 12" id="KW-0066">ATP synthesis</keyword>
<protein>
    <recommendedName>
        <fullName evidence="12">ATP synthase subunit beta</fullName>
        <ecNumber evidence="12">7.1.2.2</ecNumber>
    </recommendedName>
</protein>
<dbReference type="NCBIfam" id="TIGR01039">
    <property type="entry name" value="atpD"/>
    <property type="match status" value="1"/>
</dbReference>
<dbReference type="FunFam" id="1.10.1140.10:FF:000001">
    <property type="entry name" value="ATP synthase subunit beta"/>
    <property type="match status" value="1"/>
</dbReference>
<organism evidence="14">
    <name type="scientific">Proboscia inermis</name>
    <dbReference type="NCBI Taxonomy" id="420281"/>
    <lineage>
        <taxon>Eukaryota</taxon>
        <taxon>Sar</taxon>
        <taxon>Stramenopiles</taxon>
        <taxon>Ochrophyta</taxon>
        <taxon>Bacillariophyta</taxon>
        <taxon>Coscinodiscophyceae</taxon>
        <taxon>Rhizosoleniophycidae</taxon>
        <taxon>Rhizosoleniales</taxon>
        <taxon>Rhizosoleniaceae</taxon>
        <taxon>Proboscia</taxon>
    </lineage>
</organism>
<keyword evidence="5" id="KW-0375">Hydrogen ion transport</keyword>
<evidence type="ECO:0000256" key="12">
    <source>
        <dbReference type="RuleBase" id="RU003553"/>
    </source>
</evidence>
<reference evidence="14" key="1">
    <citation type="submission" date="2021-01" db="EMBL/GenBank/DDBJ databases">
        <authorList>
            <person name="Corre E."/>
            <person name="Pelletier E."/>
            <person name="Niang G."/>
            <person name="Scheremetjew M."/>
            <person name="Finn R."/>
            <person name="Kale V."/>
            <person name="Holt S."/>
            <person name="Cochrane G."/>
            <person name="Meng A."/>
            <person name="Brown T."/>
            <person name="Cohen L."/>
        </authorList>
    </citation>
    <scope>NUCLEOTIDE SEQUENCE</scope>
    <source>
        <strain evidence="14">CCAP1064/1</strain>
    </source>
</reference>
<dbReference type="InterPro" id="IPR003593">
    <property type="entry name" value="AAA+_ATPase"/>
</dbReference>
<dbReference type="EC" id="7.1.2.2" evidence="12"/>
<comment type="subcellular location">
    <subcellularLocation>
        <location evidence="1">Membrane</location>
    </subcellularLocation>
</comment>
<dbReference type="InterPro" id="IPR036121">
    <property type="entry name" value="ATPase_F1/V1/A1_a/bsu_N_sf"/>
</dbReference>
<dbReference type="Pfam" id="PF02874">
    <property type="entry name" value="ATP-synt_ab_N"/>
    <property type="match status" value="1"/>
</dbReference>
<dbReference type="SUPFAM" id="SSF52540">
    <property type="entry name" value="P-loop containing nucleoside triphosphate hydrolases"/>
    <property type="match status" value="1"/>
</dbReference>
<dbReference type="InterPro" id="IPR050053">
    <property type="entry name" value="ATPase_alpha/beta_chains"/>
</dbReference>
<keyword evidence="10 12" id="KW-0139">CF(1)</keyword>
<evidence type="ECO:0000256" key="4">
    <source>
        <dbReference type="ARBA" id="ARBA00022741"/>
    </source>
</evidence>
<dbReference type="InterPro" id="IPR004100">
    <property type="entry name" value="ATPase_F1/V1/A1_a/bsu_N"/>
</dbReference>
<evidence type="ECO:0000256" key="11">
    <source>
        <dbReference type="ARBA" id="ARBA00023310"/>
    </source>
</evidence>
<evidence type="ECO:0000256" key="6">
    <source>
        <dbReference type="ARBA" id="ARBA00022840"/>
    </source>
</evidence>